<dbReference type="Gene3D" id="3.30.390.100">
    <property type="match status" value="1"/>
</dbReference>
<dbReference type="Pfam" id="PF13938">
    <property type="entry name" value="DUF4213"/>
    <property type="match status" value="1"/>
</dbReference>
<reference evidence="3 4" key="1">
    <citation type="submission" date="2017-10" db="EMBL/GenBank/DDBJ databases">
        <title>Novel microbial diversity and functional potential in the marine mammal oral microbiome.</title>
        <authorList>
            <person name="Dudek N.K."/>
            <person name="Sun C.L."/>
            <person name="Burstein D."/>
            <person name="Kantor R.S."/>
            <person name="Aliaga Goltsman D.S."/>
            <person name="Bik E.M."/>
            <person name="Thomas B.C."/>
            <person name="Banfield J.F."/>
            <person name="Relman D.A."/>
        </authorList>
    </citation>
    <scope>NUCLEOTIDE SEQUENCE [LARGE SCALE GENOMIC DNA]</scope>
    <source>
        <strain evidence="3">DOLJORAL78_47_16</strain>
    </source>
</reference>
<dbReference type="SUPFAM" id="SSF159713">
    <property type="entry name" value="Dhaf3308-like"/>
    <property type="match status" value="1"/>
</dbReference>
<evidence type="ECO:0000259" key="1">
    <source>
        <dbReference type="Pfam" id="PF04016"/>
    </source>
</evidence>
<feature type="domain" description="Putative heavy-metal chelation" evidence="1">
    <location>
        <begin position="106"/>
        <end position="246"/>
    </location>
</feature>
<protein>
    <recommendedName>
        <fullName evidence="5">Heavy-metal chelation domain-containing protein</fullName>
    </recommendedName>
</protein>
<dbReference type="Pfam" id="PF04016">
    <property type="entry name" value="DUF364"/>
    <property type="match status" value="1"/>
</dbReference>
<organism evidence="3 4">
    <name type="scientific">candidate division KSB3 bacterium</name>
    <dbReference type="NCBI Taxonomy" id="2044937"/>
    <lineage>
        <taxon>Bacteria</taxon>
        <taxon>candidate division KSB3</taxon>
    </lineage>
</organism>
<sequence>MATIDKLIDYALSENGGEQIADLRIGLGYTAVLLTSGACGLACMLRHRLIQQHSCSLLAHAGTFVGTHVADVIPLLRSTSVVEASVGLAAINALTANQDHPSSDENLFDLLQLRSSDVVGIVGYIGPIVNEARRRAREVMVFDEVRTDMSDVYDTSREQELLPECDMTIISATSLLNHTFDDLVAMSSSARSMCLMGPSTPLLPGIFQSKGITVLAGRQIQDSKKVLQIVSEAGGTKRFGEAARKINLLLKQT</sequence>
<gene>
    <name evidence="3" type="ORF">CSA56_05520</name>
</gene>
<accession>A0A2G6KHF5</accession>
<evidence type="ECO:0008006" key="5">
    <source>
        <dbReference type="Google" id="ProtNLM"/>
    </source>
</evidence>
<comment type="caution">
    <text evidence="3">The sequence shown here is derived from an EMBL/GenBank/DDBJ whole genome shotgun (WGS) entry which is preliminary data.</text>
</comment>
<dbReference type="AlphaFoldDB" id="A0A2G6KHF5"/>
<feature type="domain" description="DUF4213" evidence="2">
    <location>
        <begin position="9"/>
        <end position="94"/>
    </location>
</feature>
<dbReference type="EMBL" id="PDSK01000063">
    <property type="protein sequence ID" value="PIE35101.1"/>
    <property type="molecule type" value="Genomic_DNA"/>
</dbReference>
<evidence type="ECO:0000259" key="2">
    <source>
        <dbReference type="Pfam" id="PF13938"/>
    </source>
</evidence>
<dbReference type="InterPro" id="IPR025251">
    <property type="entry name" value="DUF4213"/>
</dbReference>
<dbReference type="Proteomes" id="UP000230821">
    <property type="component" value="Unassembled WGS sequence"/>
</dbReference>
<evidence type="ECO:0000313" key="4">
    <source>
        <dbReference type="Proteomes" id="UP000230821"/>
    </source>
</evidence>
<evidence type="ECO:0000313" key="3">
    <source>
        <dbReference type="EMBL" id="PIE35101.1"/>
    </source>
</evidence>
<dbReference type="Gene3D" id="3.40.50.11590">
    <property type="match status" value="1"/>
</dbReference>
<name>A0A2G6KHF5_9BACT</name>
<proteinExistence type="predicted"/>
<dbReference type="InterPro" id="IPR007161">
    <property type="entry name" value="DUF364"/>
</dbReference>